<evidence type="ECO:0000313" key="4">
    <source>
        <dbReference type="Proteomes" id="UP000242877"/>
    </source>
</evidence>
<reference evidence="3 4" key="1">
    <citation type="journal article" date="2016" name="Genome Biol. Evol.">
        <title>Divergent and convergent evolution of fungal pathogenicity.</title>
        <authorList>
            <person name="Shang Y."/>
            <person name="Xiao G."/>
            <person name="Zheng P."/>
            <person name="Cen K."/>
            <person name="Zhan S."/>
            <person name="Wang C."/>
        </authorList>
    </citation>
    <scope>NUCLEOTIDE SEQUENCE [LARGE SCALE GENOMIC DNA]</scope>
    <source>
        <strain evidence="3 4">ARSEF 7405</strain>
    </source>
</reference>
<accession>A0A167V7I6</accession>
<feature type="compositionally biased region" description="Basic and acidic residues" evidence="1">
    <location>
        <begin position="21"/>
        <end position="36"/>
    </location>
</feature>
<protein>
    <submittedName>
        <fullName evidence="3">Uncharacterized protein</fullName>
    </submittedName>
</protein>
<dbReference type="AlphaFoldDB" id="A0A167V7I6"/>
<dbReference type="VEuPathDB" id="FungiDB:AAP_05914"/>
<sequence length="141" mass="15977">MAESSGLRNRHNNTEESVADEVPKPLEKSASAPDDKLKYFKDAQGEECLDRFSNHNRKDTGDTERNPPPREGRIKKRHWLIFVLGGVLGVFLAVFFADQQEVISLENVLDFPDIRSLDIGSLADLVCISNRKESRRNILLL</sequence>
<dbReference type="EMBL" id="AZGZ01000038">
    <property type="protein sequence ID" value="KZZ87159.1"/>
    <property type="molecule type" value="Genomic_DNA"/>
</dbReference>
<evidence type="ECO:0000256" key="2">
    <source>
        <dbReference type="SAM" id="Phobius"/>
    </source>
</evidence>
<feature type="region of interest" description="Disordered" evidence="1">
    <location>
        <begin position="1"/>
        <end position="36"/>
    </location>
</feature>
<keyword evidence="2" id="KW-0472">Membrane</keyword>
<feature type="region of interest" description="Disordered" evidence="1">
    <location>
        <begin position="49"/>
        <end position="71"/>
    </location>
</feature>
<keyword evidence="2" id="KW-0812">Transmembrane</keyword>
<dbReference type="Proteomes" id="UP000242877">
    <property type="component" value="Unassembled WGS sequence"/>
</dbReference>
<proteinExistence type="predicted"/>
<name>A0A167V7I6_9EURO</name>
<gene>
    <name evidence="3" type="ORF">AAP_05914</name>
</gene>
<keyword evidence="2" id="KW-1133">Transmembrane helix</keyword>
<evidence type="ECO:0000256" key="1">
    <source>
        <dbReference type="SAM" id="MobiDB-lite"/>
    </source>
</evidence>
<feature type="transmembrane region" description="Helical" evidence="2">
    <location>
        <begin position="79"/>
        <end position="97"/>
    </location>
</feature>
<organism evidence="3 4">
    <name type="scientific">Ascosphaera apis ARSEF 7405</name>
    <dbReference type="NCBI Taxonomy" id="392613"/>
    <lineage>
        <taxon>Eukaryota</taxon>
        <taxon>Fungi</taxon>
        <taxon>Dikarya</taxon>
        <taxon>Ascomycota</taxon>
        <taxon>Pezizomycotina</taxon>
        <taxon>Eurotiomycetes</taxon>
        <taxon>Eurotiomycetidae</taxon>
        <taxon>Onygenales</taxon>
        <taxon>Ascosphaeraceae</taxon>
        <taxon>Ascosphaera</taxon>
    </lineage>
</organism>
<comment type="caution">
    <text evidence="3">The sequence shown here is derived from an EMBL/GenBank/DDBJ whole genome shotgun (WGS) entry which is preliminary data.</text>
</comment>
<evidence type="ECO:0000313" key="3">
    <source>
        <dbReference type="EMBL" id="KZZ87159.1"/>
    </source>
</evidence>
<keyword evidence="4" id="KW-1185">Reference proteome</keyword>